<feature type="compositionally biased region" description="Acidic residues" evidence="1">
    <location>
        <begin position="57"/>
        <end position="66"/>
    </location>
</feature>
<organism evidence="2 3">
    <name type="scientific">Luteipulveratus flavus</name>
    <dbReference type="NCBI Taxonomy" id="3031728"/>
    <lineage>
        <taxon>Bacteria</taxon>
        <taxon>Bacillati</taxon>
        <taxon>Actinomycetota</taxon>
        <taxon>Actinomycetes</taxon>
        <taxon>Micrococcales</taxon>
        <taxon>Dermacoccaceae</taxon>
        <taxon>Luteipulveratus</taxon>
    </lineage>
</organism>
<evidence type="ECO:0000256" key="1">
    <source>
        <dbReference type="SAM" id="MobiDB-lite"/>
    </source>
</evidence>
<accession>A0ABT6C962</accession>
<dbReference type="Proteomes" id="UP001528912">
    <property type="component" value="Unassembled WGS sequence"/>
</dbReference>
<reference evidence="2 3" key="1">
    <citation type="submission" date="2023-03" db="EMBL/GenBank/DDBJ databases">
        <title>YIM 133296 draft genome.</title>
        <authorList>
            <person name="Xiong L."/>
        </authorList>
    </citation>
    <scope>NUCLEOTIDE SEQUENCE [LARGE SCALE GENOMIC DNA]</scope>
    <source>
        <strain evidence="2 3">YIM 133296</strain>
    </source>
</reference>
<feature type="region of interest" description="Disordered" evidence="1">
    <location>
        <begin position="1"/>
        <end position="66"/>
    </location>
</feature>
<sequence>MSDDGQISENSRLRPSSTDPESASDGSDAIPDGAAARQEADGAPHENADAVGVDDGIHEDDDSRTD</sequence>
<evidence type="ECO:0000313" key="3">
    <source>
        <dbReference type="Proteomes" id="UP001528912"/>
    </source>
</evidence>
<feature type="compositionally biased region" description="Basic and acidic residues" evidence="1">
    <location>
        <begin position="38"/>
        <end position="48"/>
    </location>
</feature>
<dbReference type="RefSeq" id="WP_275238205.1">
    <property type="nucleotide sequence ID" value="NZ_JARFJC010000022.1"/>
</dbReference>
<evidence type="ECO:0008006" key="4">
    <source>
        <dbReference type="Google" id="ProtNLM"/>
    </source>
</evidence>
<name>A0ABT6C962_9MICO</name>
<proteinExistence type="predicted"/>
<dbReference type="EMBL" id="JAROAV010000028">
    <property type="protein sequence ID" value="MDF8264872.1"/>
    <property type="molecule type" value="Genomic_DNA"/>
</dbReference>
<keyword evidence="3" id="KW-1185">Reference proteome</keyword>
<protein>
    <recommendedName>
        <fullName evidence="4">MatE family transporter</fullName>
    </recommendedName>
</protein>
<feature type="compositionally biased region" description="Polar residues" evidence="1">
    <location>
        <begin position="1"/>
        <end position="25"/>
    </location>
</feature>
<gene>
    <name evidence="2" type="ORF">P4R38_11505</name>
</gene>
<evidence type="ECO:0000313" key="2">
    <source>
        <dbReference type="EMBL" id="MDF8264872.1"/>
    </source>
</evidence>
<comment type="caution">
    <text evidence="2">The sequence shown here is derived from an EMBL/GenBank/DDBJ whole genome shotgun (WGS) entry which is preliminary data.</text>
</comment>